<accession>A0AAF0F389</accession>
<dbReference type="GeneID" id="85226384"/>
<gene>
    <name evidence="4" type="ORF">MJAP1_002733</name>
</gene>
<dbReference type="PANTHER" id="PTHR28605">
    <property type="entry name" value="CTF8, CHROMOSOME TRANSMISSION FIDELITY FACTOR 8 HOMOLOG (S. CEREVISIAE)"/>
    <property type="match status" value="1"/>
</dbReference>
<feature type="region of interest" description="Disordered" evidence="3">
    <location>
        <begin position="53"/>
        <end position="141"/>
    </location>
</feature>
<evidence type="ECO:0000313" key="4">
    <source>
        <dbReference type="EMBL" id="WFD39752.1"/>
    </source>
</evidence>
<reference evidence="4" key="1">
    <citation type="submission" date="2023-03" db="EMBL/GenBank/DDBJ databases">
        <title>Mating type loci evolution in Malassezia.</title>
        <authorList>
            <person name="Coelho M.A."/>
        </authorList>
    </citation>
    <scope>NUCLEOTIDE SEQUENCE</scope>
    <source>
        <strain evidence="4">CBS 9431</strain>
    </source>
</reference>
<name>A0AAF0F389_9BASI</name>
<dbReference type="AlphaFoldDB" id="A0AAF0F389"/>
<dbReference type="Proteomes" id="UP001217754">
    <property type="component" value="Chromosome 4"/>
</dbReference>
<feature type="compositionally biased region" description="Acidic residues" evidence="3">
    <location>
        <begin position="55"/>
        <end position="64"/>
    </location>
</feature>
<evidence type="ECO:0000256" key="2">
    <source>
        <dbReference type="ARBA" id="ARBA00023242"/>
    </source>
</evidence>
<dbReference type="EMBL" id="CP119961">
    <property type="protein sequence ID" value="WFD39752.1"/>
    <property type="molecule type" value="Genomic_DNA"/>
</dbReference>
<organism evidence="4 5">
    <name type="scientific">Malassezia japonica</name>
    <dbReference type="NCBI Taxonomy" id="223818"/>
    <lineage>
        <taxon>Eukaryota</taxon>
        <taxon>Fungi</taxon>
        <taxon>Dikarya</taxon>
        <taxon>Basidiomycota</taxon>
        <taxon>Ustilaginomycotina</taxon>
        <taxon>Malasseziomycetes</taxon>
        <taxon>Malasseziales</taxon>
        <taxon>Malasseziaceae</taxon>
        <taxon>Malassezia</taxon>
    </lineage>
</organism>
<feature type="region of interest" description="Disordered" evidence="3">
    <location>
        <begin position="1"/>
        <end position="23"/>
    </location>
</feature>
<sequence>MDGMDPQGGQTIGTLRFPPGQEDKPILQVSHHRLEGKLVKLTRPLAVLEKKVAPVDEDDLECVPDDVHSPPSSPPVHGAEPASPTQERKRARMDAPETPVKRAPMLSSSPMPERAVHYSDGHYDFSSPQGGLGSQRTKPSTVTSYHVVTIVRHKLLFSKRPEPIVRLDG</sequence>
<dbReference type="RefSeq" id="XP_060122649.1">
    <property type="nucleotide sequence ID" value="XM_060266666.1"/>
</dbReference>
<dbReference type="GO" id="GO:0005634">
    <property type="term" value="C:nucleus"/>
    <property type="evidence" value="ECO:0007669"/>
    <property type="project" value="UniProtKB-SubCell"/>
</dbReference>
<dbReference type="PANTHER" id="PTHR28605:SF1">
    <property type="entry name" value="CHROMOSOME TRANSMISSION FIDELITY FACTOR 8"/>
    <property type="match status" value="1"/>
</dbReference>
<evidence type="ECO:0000256" key="1">
    <source>
        <dbReference type="ARBA" id="ARBA00004123"/>
    </source>
</evidence>
<evidence type="ECO:0000313" key="5">
    <source>
        <dbReference type="Proteomes" id="UP001217754"/>
    </source>
</evidence>
<keyword evidence="5" id="KW-1185">Reference proteome</keyword>
<proteinExistence type="predicted"/>
<comment type="subcellular location">
    <subcellularLocation>
        <location evidence="1">Nucleus</location>
    </subcellularLocation>
</comment>
<protein>
    <submittedName>
        <fullName evidence="4">Uncharacterized protein</fullName>
    </submittedName>
</protein>
<feature type="compositionally biased region" description="Basic and acidic residues" evidence="3">
    <location>
        <begin position="86"/>
        <end position="95"/>
    </location>
</feature>
<keyword evidence="2" id="KW-0539">Nucleus</keyword>
<feature type="compositionally biased region" description="Polar residues" evidence="3">
    <location>
        <begin position="126"/>
        <end position="141"/>
    </location>
</feature>
<feature type="compositionally biased region" description="Basic and acidic residues" evidence="3">
    <location>
        <begin position="114"/>
        <end position="123"/>
    </location>
</feature>
<evidence type="ECO:0000256" key="3">
    <source>
        <dbReference type="SAM" id="MobiDB-lite"/>
    </source>
</evidence>